<dbReference type="Gene3D" id="3.30.1590.10">
    <property type="entry name" value="Maltooligosyl trehalose synthase, domain 2"/>
    <property type="match status" value="1"/>
</dbReference>
<dbReference type="SMART" id="SM00642">
    <property type="entry name" value="Aamy"/>
    <property type="match status" value="1"/>
</dbReference>
<dbReference type="AlphaFoldDB" id="A0A6L6VAC9"/>
<dbReference type="CDD" id="cd11336">
    <property type="entry name" value="AmyAc_MTSase"/>
    <property type="match status" value="1"/>
</dbReference>
<dbReference type="GO" id="GO:0047470">
    <property type="term" value="F:(1,4)-alpha-D-glucan 1-alpha-D-glucosylmutase activity"/>
    <property type="evidence" value="ECO:0007669"/>
    <property type="project" value="TreeGrafter"/>
</dbReference>
<organism evidence="2 3">
    <name type="scientific">Agrobacterium vitis</name>
    <name type="common">Rhizobium vitis</name>
    <dbReference type="NCBI Taxonomy" id="373"/>
    <lineage>
        <taxon>Bacteria</taxon>
        <taxon>Pseudomonadati</taxon>
        <taxon>Pseudomonadota</taxon>
        <taxon>Alphaproteobacteria</taxon>
        <taxon>Hyphomicrobiales</taxon>
        <taxon>Rhizobiaceae</taxon>
        <taxon>Rhizobium/Agrobacterium group</taxon>
        <taxon>Agrobacterium</taxon>
    </lineage>
</organism>
<dbReference type="Pfam" id="PF00128">
    <property type="entry name" value="Alpha-amylase"/>
    <property type="match status" value="1"/>
</dbReference>
<name>A0A6L6VAC9_AGRVI</name>
<comment type="caution">
    <text evidence="2">The sequence shown here is derived from an EMBL/GenBank/DDBJ whole genome shotgun (WGS) entry which is preliminary data.</text>
</comment>
<evidence type="ECO:0000259" key="1">
    <source>
        <dbReference type="SMART" id="SM00642"/>
    </source>
</evidence>
<feature type="domain" description="Glycosyl hydrolase family 13 catalytic" evidence="1">
    <location>
        <begin position="5"/>
        <end position="721"/>
    </location>
</feature>
<proteinExistence type="predicted"/>
<dbReference type="Gene3D" id="1.10.10.470">
    <property type="entry name" value="Maltooligosyl trehalose synthase, domain 4"/>
    <property type="match status" value="1"/>
</dbReference>
<dbReference type="NCBIfam" id="TIGR02401">
    <property type="entry name" value="trehalose_TreY"/>
    <property type="match status" value="1"/>
</dbReference>
<reference evidence="2 3" key="1">
    <citation type="submission" date="2019-12" db="EMBL/GenBank/DDBJ databases">
        <title>Whole-genome sequencing of Allorhizobium vitis.</title>
        <authorList>
            <person name="Gan H.M."/>
            <person name="Szegedi E."/>
            <person name="Burr T."/>
            <person name="Savka M.A."/>
        </authorList>
    </citation>
    <scope>NUCLEOTIDE SEQUENCE [LARGE SCALE GENOMIC DNA]</scope>
    <source>
        <strain evidence="2 3">CG516</strain>
    </source>
</reference>
<protein>
    <submittedName>
        <fullName evidence="2">Malto-oligosyltrehalose synthase</fullName>
    </submittedName>
</protein>
<gene>
    <name evidence="2" type="primary">treY</name>
    <name evidence="2" type="ORF">GOZ90_04185</name>
</gene>
<dbReference type="GO" id="GO:0005992">
    <property type="term" value="P:trehalose biosynthetic process"/>
    <property type="evidence" value="ECO:0007669"/>
    <property type="project" value="TreeGrafter"/>
</dbReference>
<sequence>MTIPTATYRLQFRNGITFDHAIALIPHLKSMSISHLYASPIFTATTGSTHGYDVVDANEIDPVIGGKAGFDRMCAALAQADIGVILDIVPNHMAASVENVWWYDVLRNGRQSAYAGHFDIDWSRKLTLPVLGKTLEQALGDGELTIIRDDEADRFSLAYFETHIPLSDESIEQALVAENTNRAALAEVLAAPEKIRTLLDAQHWQLQHWKQAAENLSYRRFFEVAGLVGVCVEKPQVFEDSHRLILDLVRSGQVQGLRIDHVDGLADPAGYLDRLREATGPQTYITVEKILGAGEVIAPSWPVSGTTGYEFITALSQLYIDGEGLERLQQAYNDTDAGAADYVKGLRDAKTRMVQRNFKGEVTRLVALAKSIGTGHGEDELRKAIQELLIAFPVYRTYGYHGGLDAQDKIVLEKVVAQARLWGVDEGALGVIERLLLGGFEAEAAREFRIRFQQLSGPVMAKALEDTLFYRYNRLIAANEVGGEPAHAPGGVSAFHAAMIERLQTQKYGLTASSTHDTKRGEDARARLYTLSEGTDVWIEGVSRWRQMHRGNLISLPDGPAPDPNVEWMLYQALAGIWLAPTETTDPATLADRFLAYTEKALREAKVRTDWAEPNEAFEQAARSYAEQLVSPENQSFLTDFSDTLRPFMAAGEVNSLSQTLIKLTAPGVPDIYQGTEGKDDSLVDPDNRRIIDYQALAAEMTAPANEPPVSFIQRKQRLIRDVLALRSRHASLFNEGDYVPLEVTGHARDHVIAFARVQGNDIALTIAPRLVFGRIDPETARVAAAFWADTRIVCPESVRGPLHDILSGRSFNREQMLVSNLLDGDDIALLVTPSLMAIDIQGSGN</sequence>
<dbReference type="EMBL" id="WPHR01000002">
    <property type="protein sequence ID" value="MUZ71875.1"/>
    <property type="molecule type" value="Genomic_DNA"/>
</dbReference>
<dbReference type="InterPro" id="IPR006047">
    <property type="entry name" value="GH13_cat_dom"/>
</dbReference>
<dbReference type="Gene3D" id="3.20.20.80">
    <property type="entry name" value="Glycosidases"/>
    <property type="match status" value="1"/>
</dbReference>
<dbReference type="RefSeq" id="WP_156613699.1">
    <property type="nucleotide sequence ID" value="NZ_WPHR01000002.1"/>
</dbReference>
<evidence type="ECO:0000313" key="3">
    <source>
        <dbReference type="Proteomes" id="UP000477951"/>
    </source>
</evidence>
<dbReference type="GO" id="GO:0030980">
    <property type="term" value="P:alpha-glucan catabolic process"/>
    <property type="evidence" value="ECO:0007669"/>
    <property type="project" value="TreeGrafter"/>
</dbReference>
<dbReference type="PANTHER" id="PTHR10357">
    <property type="entry name" value="ALPHA-AMYLASE FAMILY MEMBER"/>
    <property type="match status" value="1"/>
</dbReference>
<evidence type="ECO:0000313" key="2">
    <source>
        <dbReference type="EMBL" id="MUZ71875.1"/>
    </source>
</evidence>
<dbReference type="InterPro" id="IPR013797">
    <property type="entry name" value="Maltooligo_trehalose_synth_4"/>
</dbReference>
<dbReference type="Gene3D" id="1.10.150.200">
    <property type="entry name" value="Maltooligosyl trehalose synthase, domain 3"/>
    <property type="match status" value="1"/>
</dbReference>
<dbReference type="InterPro" id="IPR012767">
    <property type="entry name" value="Trehalose_TreY"/>
</dbReference>
<dbReference type="SUPFAM" id="SSF51445">
    <property type="entry name" value="(Trans)glycosidases"/>
    <property type="match status" value="1"/>
</dbReference>
<dbReference type="Proteomes" id="UP000477951">
    <property type="component" value="Unassembled WGS sequence"/>
</dbReference>
<accession>A0A6L6VAC9</accession>
<dbReference type="PANTHER" id="PTHR10357:SF216">
    <property type="entry name" value="MALTOOLIGOSYL TREHALOSE SYNTHASE-RELATED"/>
    <property type="match status" value="1"/>
</dbReference>
<dbReference type="InterPro" id="IPR017853">
    <property type="entry name" value="GH"/>
</dbReference>